<dbReference type="PANTHER" id="PTHR38436">
    <property type="entry name" value="POLYKETIDE CYCLASE SNOAL-LIKE DOMAIN"/>
    <property type="match status" value="1"/>
</dbReference>
<reference evidence="1 2" key="2">
    <citation type="journal article" date="2017" name="Front. Microbiol.">
        <title>Genomics Reveals a Unique Clone of Burkholderia cenocepacia Harboring an Actively Excising Novel Genomic Island.</title>
        <authorList>
            <person name="Patil P.P."/>
            <person name="Mali S."/>
            <person name="Midha S."/>
            <person name="Gautam V."/>
            <person name="Dash L."/>
            <person name="Kumar S."/>
            <person name="Shastri J."/>
            <person name="Singhal L."/>
            <person name="Patil P.B."/>
        </authorList>
    </citation>
    <scope>NUCLEOTIDE SEQUENCE [LARGE SCALE GENOMIC DNA]</scope>
    <source>
        <strain evidence="1 2">BC-19</strain>
    </source>
</reference>
<dbReference type="AlphaFoldDB" id="A0ABD4UJ50"/>
<dbReference type="Gene3D" id="3.10.450.50">
    <property type="match status" value="1"/>
</dbReference>
<dbReference type="RefSeq" id="WP_080323996.1">
    <property type="nucleotide sequence ID" value="NZ_JAIMII010000035.1"/>
</dbReference>
<dbReference type="EMBL" id="JYMX02000018">
    <property type="protein sequence ID" value="MCW3714039.1"/>
    <property type="molecule type" value="Genomic_DNA"/>
</dbReference>
<dbReference type="Pfam" id="PF07366">
    <property type="entry name" value="SnoaL"/>
    <property type="match status" value="1"/>
</dbReference>
<dbReference type="PANTHER" id="PTHR38436:SF1">
    <property type="entry name" value="ESTER CYCLASE"/>
    <property type="match status" value="1"/>
</dbReference>
<comment type="caution">
    <text evidence="1">The sequence shown here is derived from an EMBL/GenBank/DDBJ whole genome shotgun (WGS) entry which is preliminary data.</text>
</comment>
<gene>
    <name evidence="1" type="ORF">UE95_022375</name>
</gene>
<name>A0ABD4UJ50_9BURK</name>
<evidence type="ECO:0000313" key="2">
    <source>
        <dbReference type="Proteomes" id="UP000191686"/>
    </source>
</evidence>
<dbReference type="InterPro" id="IPR032710">
    <property type="entry name" value="NTF2-like_dom_sf"/>
</dbReference>
<dbReference type="SUPFAM" id="SSF54427">
    <property type="entry name" value="NTF2-like"/>
    <property type="match status" value="1"/>
</dbReference>
<dbReference type="InterPro" id="IPR009959">
    <property type="entry name" value="Cyclase_SnoaL-like"/>
</dbReference>
<sequence>MVPNELIDRFLTGLSHDLPTFMTVFTDDIVYFDVPLLAEMKGKEELKNFAVAFFAAFPDVQFTRTSPPVVSGDRAAVTWRVTGTQKGQFLDVPATNKTMDVMGVSMMEFKDGKIARNSDYWDMATLLRQIGHMPASPQ</sequence>
<evidence type="ECO:0000313" key="1">
    <source>
        <dbReference type="EMBL" id="MCW3714039.1"/>
    </source>
</evidence>
<proteinExistence type="predicted"/>
<accession>A0ABD4UJ50</accession>
<organism evidence="1 2">
    <name type="scientific">Burkholderia cenocepacia</name>
    <dbReference type="NCBI Taxonomy" id="95486"/>
    <lineage>
        <taxon>Bacteria</taxon>
        <taxon>Pseudomonadati</taxon>
        <taxon>Pseudomonadota</taxon>
        <taxon>Betaproteobacteria</taxon>
        <taxon>Burkholderiales</taxon>
        <taxon>Burkholderiaceae</taxon>
        <taxon>Burkholderia</taxon>
        <taxon>Burkholderia cepacia complex</taxon>
    </lineage>
</organism>
<dbReference type="Proteomes" id="UP000191686">
    <property type="component" value="Unassembled WGS sequence"/>
</dbReference>
<protein>
    <submittedName>
        <fullName evidence="1">Ester cyclase</fullName>
    </submittedName>
</protein>
<reference evidence="1 2" key="1">
    <citation type="journal article" date="2017" name="Front. Microbiol.">
        <title>Genomics reveals a unique clone of Burkholderia cenocepacia harbouring an actively excising novel genomic island.</title>
        <authorList>
            <person name="Patil P."/>
            <person name="Mali S."/>
            <person name="Midha S."/>
            <person name="Gautam V."/>
            <person name="Dash L."/>
            <person name="Kumar S."/>
            <person name="Shastri J."/>
            <person name="Singhal L."/>
            <person name="Patil P.B."/>
        </authorList>
    </citation>
    <scope>NUCLEOTIDE SEQUENCE [LARGE SCALE GENOMIC DNA]</scope>
    <source>
        <strain evidence="1 2">BC-19</strain>
    </source>
</reference>